<organism evidence="1 2">
    <name type="scientific">Portunus trituberculatus</name>
    <name type="common">Swimming crab</name>
    <name type="synonym">Neptunus trituberculatus</name>
    <dbReference type="NCBI Taxonomy" id="210409"/>
    <lineage>
        <taxon>Eukaryota</taxon>
        <taxon>Metazoa</taxon>
        <taxon>Ecdysozoa</taxon>
        <taxon>Arthropoda</taxon>
        <taxon>Crustacea</taxon>
        <taxon>Multicrustacea</taxon>
        <taxon>Malacostraca</taxon>
        <taxon>Eumalacostraca</taxon>
        <taxon>Eucarida</taxon>
        <taxon>Decapoda</taxon>
        <taxon>Pleocyemata</taxon>
        <taxon>Brachyura</taxon>
        <taxon>Eubrachyura</taxon>
        <taxon>Portunoidea</taxon>
        <taxon>Portunidae</taxon>
        <taxon>Portuninae</taxon>
        <taxon>Portunus</taxon>
    </lineage>
</organism>
<evidence type="ECO:0000313" key="2">
    <source>
        <dbReference type="Proteomes" id="UP000324222"/>
    </source>
</evidence>
<sequence length="76" mass="8054">MKARQCWSVSKVPEPLPRSRRLAGLVGLGRGEVFGKQVGEVEGCCSFVSVVATAATAPELCSERLCPDGLSAYSVR</sequence>
<protein>
    <submittedName>
        <fullName evidence="1">Uncharacterized protein</fullName>
    </submittedName>
</protein>
<name>A0A5B7J916_PORTR</name>
<dbReference type="AlphaFoldDB" id="A0A5B7J916"/>
<gene>
    <name evidence="1" type="ORF">E2C01_085495</name>
</gene>
<evidence type="ECO:0000313" key="1">
    <source>
        <dbReference type="EMBL" id="MPC90506.1"/>
    </source>
</evidence>
<dbReference type="Proteomes" id="UP000324222">
    <property type="component" value="Unassembled WGS sequence"/>
</dbReference>
<dbReference type="EMBL" id="VSRR010084589">
    <property type="protein sequence ID" value="MPC90506.1"/>
    <property type="molecule type" value="Genomic_DNA"/>
</dbReference>
<keyword evidence="2" id="KW-1185">Reference proteome</keyword>
<proteinExistence type="predicted"/>
<accession>A0A5B7J916</accession>
<comment type="caution">
    <text evidence="1">The sequence shown here is derived from an EMBL/GenBank/DDBJ whole genome shotgun (WGS) entry which is preliminary data.</text>
</comment>
<reference evidence="1 2" key="1">
    <citation type="submission" date="2019-05" db="EMBL/GenBank/DDBJ databases">
        <title>Another draft genome of Portunus trituberculatus and its Hox gene families provides insights of decapod evolution.</title>
        <authorList>
            <person name="Jeong J.-H."/>
            <person name="Song I."/>
            <person name="Kim S."/>
            <person name="Choi T."/>
            <person name="Kim D."/>
            <person name="Ryu S."/>
            <person name="Kim W."/>
        </authorList>
    </citation>
    <scope>NUCLEOTIDE SEQUENCE [LARGE SCALE GENOMIC DNA]</scope>
    <source>
        <tissue evidence="1">Muscle</tissue>
    </source>
</reference>